<evidence type="ECO:0000313" key="3">
    <source>
        <dbReference type="Proteomes" id="UP000177596"/>
    </source>
</evidence>
<protein>
    <recommendedName>
        <fullName evidence="4">LytR/CpsA/Psr regulator C-terminal domain-containing protein</fullName>
    </recommendedName>
</protein>
<evidence type="ECO:0008006" key="4">
    <source>
        <dbReference type="Google" id="ProtNLM"/>
    </source>
</evidence>
<keyword evidence="1" id="KW-0472">Membrane</keyword>
<comment type="caution">
    <text evidence="2">The sequence shown here is derived from an EMBL/GenBank/DDBJ whole genome shotgun (WGS) entry which is preliminary data.</text>
</comment>
<accession>A0A1F8DHR9</accession>
<gene>
    <name evidence="2" type="ORF">A2573_01975</name>
</gene>
<proteinExistence type="predicted"/>
<keyword evidence="1" id="KW-0812">Transmembrane</keyword>
<name>A0A1F8DHR9_9BACT</name>
<keyword evidence="1" id="KW-1133">Transmembrane helix</keyword>
<evidence type="ECO:0000256" key="1">
    <source>
        <dbReference type="SAM" id="Phobius"/>
    </source>
</evidence>
<sequence length="313" mass="33835">MRSARRRALIEKRRKTVRLSGILLKVILPIILILGIFAFIKLSTKYWDGENKFAFAFRLENGDVAVSVLDPKLTELTTLVIPGDTQVEVAGNYGELRIKNVWQLGVNEKLGGSLLSATITQNFLFPVVLWSDSDAGALTGSNSFGVFRFIFFPKSTNIAFGDRISAGIFSLKVGVSNKNLLDLGKNQFLVKQKLNDSQMGYVLAGNVSQRLTIYFADGNFESGTTSGSSLRVAIGDATGVPGVADKVGAIIEVMGGKVVSINKKEAADTDCTVSGSNPMAVKKVASIFSCKVSTENGNFDLEIDLGQKFAKRF</sequence>
<evidence type="ECO:0000313" key="2">
    <source>
        <dbReference type="EMBL" id="OGM88157.1"/>
    </source>
</evidence>
<dbReference type="Proteomes" id="UP000177596">
    <property type="component" value="Unassembled WGS sequence"/>
</dbReference>
<dbReference type="EMBL" id="MGIL01000015">
    <property type="protein sequence ID" value="OGM88157.1"/>
    <property type="molecule type" value="Genomic_DNA"/>
</dbReference>
<reference evidence="2 3" key="1">
    <citation type="journal article" date="2016" name="Nat. Commun.">
        <title>Thousands of microbial genomes shed light on interconnected biogeochemical processes in an aquifer system.</title>
        <authorList>
            <person name="Anantharaman K."/>
            <person name="Brown C.T."/>
            <person name="Hug L.A."/>
            <person name="Sharon I."/>
            <person name="Castelle C.J."/>
            <person name="Probst A.J."/>
            <person name="Thomas B.C."/>
            <person name="Singh A."/>
            <person name="Wilkins M.J."/>
            <person name="Karaoz U."/>
            <person name="Brodie E.L."/>
            <person name="Williams K.H."/>
            <person name="Hubbard S.S."/>
            <person name="Banfield J.F."/>
        </authorList>
    </citation>
    <scope>NUCLEOTIDE SEQUENCE [LARGE SCALE GENOMIC DNA]</scope>
</reference>
<feature type="transmembrane region" description="Helical" evidence="1">
    <location>
        <begin position="21"/>
        <end position="40"/>
    </location>
</feature>
<dbReference type="AlphaFoldDB" id="A0A1F8DHR9"/>
<organism evidence="2 3">
    <name type="scientific">Candidatus Woesebacteria bacterium RIFOXYD1_FULL_43_18</name>
    <dbReference type="NCBI Taxonomy" id="1802551"/>
    <lineage>
        <taxon>Bacteria</taxon>
        <taxon>Candidatus Woeseibacteriota</taxon>
    </lineage>
</organism>